<dbReference type="GO" id="GO:0016747">
    <property type="term" value="F:acyltransferase activity, transferring groups other than amino-acyl groups"/>
    <property type="evidence" value="ECO:0007669"/>
    <property type="project" value="InterPro"/>
</dbReference>
<dbReference type="CDD" id="cd04301">
    <property type="entry name" value="NAT_SF"/>
    <property type="match status" value="1"/>
</dbReference>
<keyword evidence="2" id="KW-0687">Ribonucleoprotein</keyword>
<proteinExistence type="predicted"/>
<keyword evidence="3" id="KW-1185">Reference proteome</keyword>
<dbReference type="Pfam" id="PF00583">
    <property type="entry name" value="Acetyltransf_1"/>
    <property type="match status" value="1"/>
</dbReference>
<reference evidence="2 3" key="1">
    <citation type="submission" date="2017-05" db="EMBL/GenBank/DDBJ databases">
        <authorList>
            <person name="Varghese N."/>
            <person name="Submissions S."/>
        </authorList>
    </citation>
    <scope>NUCLEOTIDE SEQUENCE [LARGE SCALE GENOMIC DNA]</scope>
    <source>
        <strain evidence="2 3">DSM 19036</strain>
    </source>
</reference>
<protein>
    <submittedName>
        <fullName evidence="2">Ribosomal protein S18 acetylase RimI</fullName>
    </submittedName>
</protein>
<organism evidence="2 3">
    <name type="scientific">Pedobacter westerhofensis</name>
    <dbReference type="NCBI Taxonomy" id="425512"/>
    <lineage>
        <taxon>Bacteria</taxon>
        <taxon>Pseudomonadati</taxon>
        <taxon>Bacteroidota</taxon>
        <taxon>Sphingobacteriia</taxon>
        <taxon>Sphingobacteriales</taxon>
        <taxon>Sphingobacteriaceae</taxon>
        <taxon>Pedobacter</taxon>
    </lineage>
</organism>
<feature type="domain" description="N-acetyltransferase" evidence="1">
    <location>
        <begin position="6"/>
        <end position="177"/>
    </location>
</feature>
<dbReference type="OrthoDB" id="758560at2"/>
<evidence type="ECO:0000313" key="2">
    <source>
        <dbReference type="EMBL" id="SMO97312.1"/>
    </source>
</evidence>
<accession>A0A521FMB1</accession>
<evidence type="ECO:0000313" key="3">
    <source>
        <dbReference type="Proteomes" id="UP000320300"/>
    </source>
</evidence>
<sequence length="179" mass="20593">MTIPHVEIVNTVPEDLSAIYALFDSAISYQKENNFPVWNGYDRALINREIADGTQYKIVIDGQIAGIFSAGDAGPLETELWKERTAEKSLYLNRIVTSPEFKGHRLFSRILEWAEIFAEEHGYHYARLDTWADNPHLIRYYGSFGFANLGLVQTSDSADLPFQYRGLTLLIMEKEIWQR</sequence>
<dbReference type="SUPFAM" id="SSF55729">
    <property type="entry name" value="Acyl-CoA N-acyltransferases (Nat)"/>
    <property type="match status" value="1"/>
</dbReference>
<evidence type="ECO:0000259" key="1">
    <source>
        <dbReference type="PROSITE" id="PS51186"/>
    </source>
</evidence>
<dbReference type="RefSeq" id="WP_142530687.1">
    <property type="nucleotide sequence ID" value="NZ_CBCSJO010000013.1"/>
</dbReference>
<name>A0A521FMB1_9SPHI</name>
<dbReference type="Proteomes" id="UP000320300">
    <property type="component" value="Unassembled WGS sequence"/>
</dbReference>
<dbReference type="InterPro" id="IPR000182">
    <property type="entry name" value="GNAT_dom"/>
</dbReference>
<dbReference type="Gene3D" id="3.40.630.30">
    <property type="match status" value="1"/>
</dbReference>
<gene>
    <name evidence="2" type="ORF">SAMN06265348_11437</name>
</gene>
<dbReference type="GO" id="GO:0005840">
    <property type="term" value="C:ribosome"/>
    <property type="evidence" value="ECO:0007669"/>
    <property type="project" value="UniProtKB-KW"/>
</dbReference>
<dbReference type="AlphaFoldDB" id="A0A521FMB1"/>
<dbReference type="InterPro" id="IPR016181">
    <property type="entry name" value="Acyl_CoA_acyltransferase"/>
</dbReference>
<dbReference type="PROSITE" id="PS51186">
    <property type="entry name" value="GNAT"/>
    <property type="match status" value="1"/>
</dbReference>
<dbReference type="EMBL" id="FXTN01000014">
    <property type="protein sequence ID" value="SMO97312.1"/>
    <property type="molecule type" value="Genomic_DNA"/>
</dbReference>
<keyword evidence="2" id="KW-0689">Ribosomal protein</keyword>